<accession>A0ACB8QQN8</accession>
<organism evidence="1 2">
    <name type="scientific">Vararia minispora EC-137</name>
    <dbReference type="NCBI Taxonomy" id="1314806"/>
    <lineage>
        <taxon>Eukaryota</taxon>
        <taxon>Fungi</taxon>
        <taxon>Dikarya</taxon>
        <taxon>Basidiomycota</taxon>
        <taxon>Agaricomycotina</taxon>
        <taxon>Agaricomycetes</taxon>
        <taxon>Russulales</taxon>
        <taxon>Lachnocladiaceae</taxon>
        <taxon>Vararia</taxon>
    </lineage>
</organism>
<keyword evidence="2" id="KW-1185">Reference proteome</keyword>
<reference evidence="1" key="1">
    <citation type="submission" date="2021-02" db="EMBL/GenBank/DDBJ databases">
        <authorList>
            <consortium name="DOE Joint Genome Institute"/>
            <person name="Ahrendt S."/>
            <person name="Looney B.P."/>
            <person name="Miyauchi S."/>
            <person name="Morin E."/>
            <person name="Drula E."/>
            <person name="Courty P.E."/>
            <person name="Chicoki N."/>
            <person name="Fauchery L."/>
            <person name="Kohler A."/>
            <person name="Kuo A."/>
            <person name="Labutti K."/>
            <person name="Pangilinan J."/>
            <person name="Lipzen A."/>
            <person name="Riley R."/>
            <person name="Andreopoulos W."/>
            <person name="He G."/>
            <person name="Johnson J."/>
            <person name="Barry K.W."/>
            <person name="Grigoriev I.V."/>
            <person name="Nagy L."/>
            <person name="Hibbett D."/>
            <person name="Henrissat B."/>
            <person name="Matheny P.B."/>
            <person name="Labbe J."/>
            <person name="Martin F."/>
        </authorList>
    </citation>
    <scope>NUCLEOTIDE SEQUENCE</scope>
    <source>
        <strain evidence="1">EC-137</strain>
    </source>
</reference>
<evidence type="ECO:0000313" key="2">
    <source>
        <dbReference type="Proteomes" id="UP000814128"/>
    </source>
</evidence>
<name>A0ACB8QQN8_9AGAM</name>
<dbReference type="Proteomes" id="UP000814128">
    <property type="component" value="Unassembled WGS sequence"/>
</dbReference>
<dbReference type="EMBL" id="MU273508">
    <property type="protein sequence ID" value="KAI0033978.1"/>
    <property type="molecule type" value="Genomic_DNA"/>
</dbReference>
<sequence>MKSFSLFYATLVAVVAIALPVTWRIVSSPFTFVLLSPVIFTIFGFLCLLLPLVIGYYLDSKSRHPSSSGWSARPLAFSTPAAWQAVLTRSQWSFKPPQTLPPIHPDSPMISAAVNDILIMIVRDFILVWYKDISSSPSFPTAVSATMHASLESIIAMLEPLDLPSIIVKRVLPKITAHVELFRESEVALRGAGLERRLTESEELDMLLAARYASKGGGKLHPAVENLSSSFTKQSEEVHLKHLVDRALPYVLPVEEAQSTAVKIVVREIIACCVLYPAMEMLSDPDFWNQKIDSLAGAAIRQQRLVSKVRNVLEAQLPSRPEAKVPVTTTPTPETITVRTDPRQFESFLRSISRTSSLLDARRLKNDIMGEIRRTRVLLANHERDDWINGEKTEDVVAFLDRLYTAKRTAEERIVVLGGHEYTARQSITAEPSPLVRITLRDVLGNPNSLSYFMEFLDRHDRSLLVQFWLTVESFKNPLEPVDSDSDNEADPSSESTISREDITMIYELYFSSNSPHPALSAVTPKNSSTIRDFANSEDHETPAFLRKARRCVIRAQQEVEQAMEQDFEEFERSELWFRVIEDISSSHSVIASGSGPRAKGPPSPVAKPPRLPPPLSRANSSSSFLHTFSVPPTSPLPYKLPTPPVSSSSIQSAKTAPTGLDLLMSPVSETELRGSRAPLFDDPDDASQDSYEKQSTVAAIQAALTDIIALDNQQSEHRRPSQTPNNDLFGTLSDLPESSHSQARRTFSEDNAAVDGDDGGESKRGEFHAAGPGDLQLSYEIARLSNKLSALQTQDAMLDTLIKKADLSGDTQELQLLRRSKSALTREMREIAFQRTQYEQQDVANRLIPERTRLSIVNSTQAEESGKAVVRYLVEVQQLAPDGTVATGWVVARRYNEFLSMHNKLRERFTMVRGLEFPRKQLVTSLSASFVDTRRAALEKYIQNLVLISAVCESEELRAFLSRNSPFIVTEPEPNAAAAKARLGVPGTNLVRSMYHTVAESIDDMFFGPSMLDVMIQRLTRQAAELAGIIGTSVNDEDAVAQALRASDKSASADALLHLTGDLKLFEGETSTSAFTAPISDFILAVFELNKKNNWLRRQAIVVILQQVLGSTVERKIRETINIFLDEPHLMSFISVFKDGFWPGGKFKPPGVPRALEEKLRTRDDANRKLSALVPGASFITAVCRNLIPSLDLAANMIGRSNARRGARRIFAVLQNRRLNQHIVYTVLDEVNCLAPFNV</sequence>
<proteinExistence type="predicted"/>
<comment type="caution">
    <text evidence="1">The sequence shown here is derived from an EMBL/GenBank/DDBJ whole genome shotgun (WGS) entry which is preliminary data.</text>
</comment>
<protein>
    <submittedName>
        <fullName evidence="1">PhoX domain-containing protein</fullName>
    </submittedName>
</protein>
<gene>
    <name evidence="1" type="ORF">K488DRAFT_46587</name>
</gene>
<reference evidence="1" key="2">
    <citation type="journal article" date="2022" name="New Phytol.">
        <title>Evolutionary transition to the ectomycorrhizal habit in the genomes of a hyperdiverse lineage of mushroom-forming fungi.</title>
        <authorList>
            <person name="Looney B."/>
            <person name="Miyauchi S."/>
            <person name="Morin E."/>
            <person name="Drula E."/>
            <person name="Courty P.E."/>
            <person name="Kohler A."/>
            <person name="Kuo A."/>
            <person name="LaButti K."/>
            <person name="Pangilinan J."/>
            <person name="Lipzen A."/>
            <person name="Riley R."/>
            <person name="Andreopoulos W."/>
            <person name="He G."/>
            <person name="Johnson J."/>
            <person name="Nolan M."/>
            <person name="Tritt A."/>
            <person name="Barry K.W."/>
            <person name="Grigoriev I.V."/>
            <person name="Nagy L.G."/>
            <person name="Hibbett D."/>
            <person name="Henrissat B."/>
            <person name="Matheny P.B."/>
            <person name="Labbe J."/>
            <person name="Martin F.M."/>
        </authorList>
    </citation>
    <scope>NUCLEOTIDE SEQUENCE</scope>
    <source>
        <strain evidence="1">EC-137</strain>
    </source>
</reference>
<evidence type="ECO:0000313" key="1">
    <source>
        <dbReference type="EMBL" id="KAI0033978.1"/>
    </source>
</evidence>